<organism evidence="2 3">
    <name type="scientific">Pelagerythrobacter aerophilus</name>
    <dbReference type="NCBI Taxonomy" id="2306995"/>
    <lineage>
        <taxon>Bacteria</taxon>
        <taxon>Pseudomonadati</taxon>
        <taxon>Pseudomonadota</taxon>
        <taxon>Alphaproteobacteria</taxon>
        <taxon>Sphingomonadales</taxon>
        <taxon>Erythrobacteraceae</taxon>
        <taxon>Pelagerythrobacter</taxon>
    </lineage>
</organism>
<sequence length="173" mass="18581">MTAQRLLSQGRRLCFAAIAALALAAPLSARDSLGVFSNWGAFRDPGVPRCYAIAQPFESDREGDYRAFASVGTWPRRNVRGQVHLRLSRKLAEDAAITLTVGDRRFELTGGGGDAWARDKAMDAAIVAAMRAAGRMTVTARDSRGRRFSDRYDLTGAATAIDAATVGCARVTS</sequence>
<keyword evidence="3" id="KW-1185">Reference proteome</keyword>
<dbReference type="OrthoDB" id="7426653at2"/>
<name>A0A418NLY4_9SPHN</name>
<feature type="signal peptide" evidence="1">
    <location>
        <begin position="1"/>
        <end position="24"/>
    </location>
</feature>
<dbReference type="RefSeq" id="WP_119511553.1">
    <property type="nucleotide sequence ID" value="NZ_QXFK01000005.1"/>
</dbReference>
<dbReference type="InterPro" id="IPR010642">
    <property type="entry name" value="Invasion_prot_B"/>
</dbReference>
<proteinExistence type="predicted"/>
<dbReference type="AlphaFoldDB" id="A0A418NLY4"/>
<dbReference type="Proteomes" id="UP000285092">
    <property type="component" value="Unassembled WGS sequence"/>
</dbReference>
<evidence type="ECO:0000256" key="1">
    <source>
        <dbReference type="SAM" id="SignalP"/>
    </source>
</evidence>
<evidence type="ECO:0000313" key="2">
    <source>
        <dbReference type="EMBL" id="RIV81252.1"/>
    </source>
</evidence>
<dbReference type="EMBL" id="QXFK01000005">
    <property type="protein sequence ID" value="RIV81252.1"/>
    <property type="molecule type" value="Genomic_DNA"/>
</dbReference>
<protein>
    <submittedName>
        <fullName evidence="2">Uncharacterized protein</fullName>
    </submittedName>
</protein>
<comment type="caution">
    <text evidence="2">The sequence shown here is derived from an EMBL/GenBank/DDBJ whole genome shotgun (WGS) entry which is preliminary data.</text>
</comment>
<dbReference type="Pfam" id="PF06776">
    <property type="entry name" value="IalB"/>
    <property type="match status" value="1"/>
</dbReference>
<evidence type="ECO:0000313" key="3">
    <source>
        <dbReference type="Proteomes" id="UP000285092"/>
    </source>
</evidence>
<gene>
    <name evidence="2" type="ORF">D2V04_01195</name>
</gene>
<reference evidence="2 3" key="1">
    <citation type="submission" date="2018-08" db="EMBL/GenBank/DDBJ databases">
        <title>Altererythrobacter sp.Ery1 and Ery12, the genome sequencing of novel strains in genus Alterythrobacter.</title>
        <authorList>
            <person name="Cheng H."/>
            <person name="Wu Y.-H."/>
            <person name="Fang C."/>
            <person name="Xu X.-W."/>
        </authorList>
    </citation>
    <scope>NUCLEOTIDE SEQUENCE [LARGE SCALE GENOMIC DNA]</scope>
    <source>
        <strain evidence="2 3">Ery1</strain>
    </source>
</reference>
<feature type="chain" id="PRO_5019329977" evidence="1">
    <location>
        <begin position="25"/>
        <end position="173"/>
    </location>
</feature>
<accession>A0A418NLY4</accession>
<keyword evidence="1" id="KW-0732">Signal</keyword>